<name>A0A450VP54_9GAMM</name>
<evidence type="ECO:0000313" key="3">
    <source>
        <dbReference type="EMBL" id="VFK03831.1"/>
    </source>
</evidence>
<dbReference type="PANTHER" id="PTHR43682">
    <property type="entry name" value="LACTATE UTILIZATION PROTEIN C"/>
    <property type="match status" value="1"/>
</dbReference>
<evidence type="ECO:0000313" key="2">
    <source>
        <dbReference type="EMBL" id="VFK02565.1"/>
    </source>
</evidence>
<sequence>MTDARATTLSRIRAALGRADGSAGAPDERAFAGPVRPAIPEKDPRARFVAKLEAVAGAVVRVAGLARVPEVVLRYLERHGLPHRLVASRDPILAAIPWPEGITLRHGPARDGDRVSITGAFAAVAETGSLVLCAGEDTPTTLNFLPEDHIVVLGADRIVPYMEDVWPLIEAAFLAWPRTVNFITGPSRTGDIEQTMQLGAHGPRRLLVILLNS</sequence>
<feature type="domain" description="LUD" evidence="1">
    <location>
        <begin position="115"/>
        <end position="211"/>
    </location>
</feature>
<dbReference type="Gene3D" id="3.40.50.10420">
    <property type="entry name" value="NagB/RpiA/CoA transferase-like"/>
    <property type="match status" value="1"/>
</dbReference>
<dbReference type="InterPro" id="IPR024185">
    <property type="entry name" value="FTHF_cligase-like_sf"/>
</dbReference>
<dbReference type="InterPro" id="IPR003741">
    <property type="entry name" value="LUD_dom"/>
</dbReference>
<evidence type="ECO:0000313" key="4">
    <source>
        <dbReference type="EMBL" id="VFK06551.1"/>
    </source>
</evidence>
<protein>
    <submittedName>
        <fullName evidence="4">L-lactate dehydrogenase complex protein LldG</fullName>
    </submittedName>
</protein>
<organism evidence="4">
    <name type="scientific">Candidatus Kentrum eta</name>
    <dbReference type="NCBI Taxonomy" id="2126337"/>
    <lineage>
        <taxon>Bacteria</taxon>
        <taxon>Pseudomonadati</taxon>
        <taxon>Pseudomonadota</taxon>
        <taxon>Gammaproteobacteria</taxon>
        <taxon>Candidatus Kentrum</taxon>
    </lineage>
</organism>
<dbReference type="PANTHER" id="PTHR43682:SF1">
    <property type="entry name" value="LACTATE UTILIZATION PROTEIN C"/>
    <property type="match status" value="1"/>
</dbReference>
<dbReference type="AlphaFoldDB" id="A0A450VP54"/>
<gene>
    <name evidence="3" type="ORF">BECKH772A_GA0070896_103571</name>
    <name evidence="2" type="ORF">BECKH772B_GA0070898_102882</name>
    <name evidence="4" type="ORF">BECKH772C_GA0070978_103551</name>
</gene>
<dbReference type="Pfam" id="PF02589">
    <property type="entry name" value="LUD_dom"/>
    <property type="match status" value="1"/>
</dbReference>
<proteinExistence type="predicted"/>
<reference evidence="4" key="1">
    <citation type="submission" date="2019-02" db="EMBL/GenBank/DDBJ databases">
        <authorList>
            <person name="Gruber-Vodicka R. H."/>
            <person name="Seah K. B. B."/>
        </authorList>
    </citation>
    <scope>NUCLEOTIDE SEQUENCE</scope>
    <source>
        <strain evidence="4">BECK_SA2B12</strain>
        <strain evidence="3">BECK_SA2B15</strain>
        <strain evidence="2">BECK_SA2B20</strain>
    </source>
</reference>
<dbReference type="SUPFAM" id="SSF100950">
    <property type="entry name" value="NagB/RpiA/CoA transferase-like"/>
    <property type="match status" value="1"/>
</dbReference>
<dbReference type="InterPro" id="IPR037171">
    <property type="entry name" value="NagB/RpiA_transferase-like"/>
</dbReference>
<dbReference type="EMBL" id="CAADFJ010000355">
    <property type="protein sequence ID" value="VFK06551.1"/>
    <property type="molecule type" value="Genomic_DNA"/>
</dbReference>
<dbReference type="EMBL" id="CAADFG010000357">
    <property type="protein sequence ID" value="VFK03831.1"/>
    <property type="molecule type" value="Genomic_DNA"/>
</dbReference>
<dbReference type="EMBL" id="CAADFI010000288">
    <property type="protein sequence ID" value="VFK02565.1"/>
    <property type="molecule type" value="Genomic_DNA"/>
</dbReference>
<accession>A0A450VP54</accession>
<evidence type="ECO:0000259" key="1">
    <source>
        <dbReference type="Pfam" id="PF02589"/>
    </source>
</evidence>